<protein>
    <recommendedName>
        <fullName evidence="8">tRNA(Ile)-lysidine synthase</fullName>
        <ecNumber evidence="8">6.3.4.19</ecNumber>
    </recommendedName>
    <alternativeName>
        <fullName evidence="8">tRNA(Ile)-2-lysyl-cytidine synthase</fullName>
    </alternativeName>
    <alternativeName>
        <fullName evidence="8">tRNA(Ile)-lysidine synthetase</fullName>
    </alternativeName>
</protein>
<comment type="domain">
    <text evidence="8">The N-terminal region contains the highly conserved SGGXDS motif, predicted to be a P-loop motif involved in ATP binding.</text>
</comment>
<evidence type="ECO:0000256" key="4">
    <source>
        <dbReference type="ARBA" id="ARBA00022694"/>
    </source>
</evidence>
<dbReference type="Gene3D" id="3.40.50.620">
    <property type="entry name" value="HUPs"/>
    <property type="match status" value="1"/>
</dbReference>
<keyword evidence="5 8" id="KW-0547">Nucleotide-binding</keyword>
<evidence type="ECO:0000256" key="6">
    <source>
        <dbReference type="ARBA" id="ARBA00022840"/>
    </source>
</evidence>
<dbReference type="SUPFAM" id="SSF52402">
    <property type="entry name" value="Adenine nucleotide alpha hydrolases-like"/>
    <property type="match status" value="1"/>
</dbReference>
<feature type="binding site" evidence="8">
    <location>
        <begin position="25"/>
        <end position="30"/>
    </location>
    <ligand>
        <name>ATP</name>
        <dbReference type="ChEBI" id="CHEBI:30616"/>
    </ligand>
</feature>
<evidence type="ECO:0000256" key="8">
    <source>
        <dbReference type="HAMAP-Rule" id="MF_01161"/>
    </source>
</evidence>
<evidence type="ECO:0000256" key="2">
    <source>
        <dbReference type="ARBA" id="ARBA00022490"/>
    </source>
</evidence>
<dbReference type="PANTHER" id="PTHR43033:SF1">
    <property type="entry name" value="TRNA(ILE)-LYSIDINE SYNTHASE-RELATED"/>
    <property type="match status" value="1"/>
</dbReference>
<dbReference type="InterPro" id="IPR012796">
    <property type="entry name" value="Lysidine-tRNA-synth_C"/>
</dbReference>
<keyword evidence="4 8" id="KW-0819">tRNA processing</keyword>
<keyword evidence="11" id="KW-1185">Reference proteome</keyword>
<dbReference type="HAMAP" id="MF_01161">
    <property type="entry name" value="tRNA_Ile_lys_synt"/>
    <property type="match status" value="1"/>
</dbReference>
<dbReference type="GO" id="GO:0005737">
    <property type="term" value="C:cytoplasm"/>
    <property type="evidence" value="ECO:0007669"/>
    <property type="project" value="UniProtKB-SubCell"/>
</dbReference>
<comment type="similarity">
    <text evidence="8">Belongs to the tRNA(Ile)-lysidine synthase family.</text>
</comment>
<dbReference type="GO" id="GO:0032267">
    <property type="term" value="F:tRNA(Ile)-lysidine synthase activity"/>
    <property type="evidence" value="ECO:0007669"/>
    <property type="project" value="UniProtKB-EC"/>
</dbReference>
<keyword evidence="6 8" id="KW-0067">ATP-binding</keyword>
<comment type="catalytic activity">
    <reaction evidence="7 8">
        <text>cytidine(34) in tRNA(Ile2) + L-lysine + ATP = lysidine(34) in tRNA(Ile2) + AMP + diphosphate + H(+)</text>
        <dbReference type="Rhea" id="RHEA:43744"/>
        <dbReference type="Rhea" id="RHEA-COMP:10625"/>
        <dbReference type="Rhea" id="RHEA-COMP:10670"/>
        <dbReference type="ChEBI" id="CHEBI:15378"/>
        <dbReference type="ChEBI" id="CHEBI:30616"/>
        <dbReference type="ChEBI" id="CHEBI:32551"/>
        <dbReference type="ChEBI" id="CHEBI:33019"/>
        <dbReference type="ChEBI" id="CHEBI:82748"/>
        <dbReference type="ChEBI" id="CHEBI:83665"/>
        <dbReference type="ChEBI" id="CHEBI:456215"/>
        <dbReference type="EC" id="6.3.4.19"/>
    </reaction>
</comment>
<evidence type="ECO:0000256" key="7">
    <source>
        <dbReference type="ARBA" id="ARBA00048539"/>
    </source>
</evidence>
<evidence type="ECO:0000313" key="11">
    <source>
        <dbReference type="Proteomes" id="UP000526307"/>
    </source>
</evidence>
<dbReference type="SMART" id="SM00977">
    <property type="entry name" value="TilS_C"/>
    <property type="match status" value="1"/>
</dbReference>
<feature type="domain" description="Lysidine-tRNA(Ile) synthetase C-terminal" evidence="9">
    <location>
        <begin position="439"/>
        <end position="511"/>
    </location>
</feature>
<dbReference type="Proteomes" id="UP000526307">
    <property type="component" value="Unassembled WGS sequence"/>
</dbReference>
<dbReference type="EMBL" id="JABXYR010000001">
    <property type="protein sequence ID" value="NWO23268.1"/>
    <property type="molecule type" value="Genomic_DNA"/>
</dbReference>
<gene>
    <name evidence="8 10" type="primary">tilS</name>
    <name evidence="10" type="ORF">HW270_04125</name>
</gene>
<keyword evidence="2 8" id="KW-0963">Cytoplasm</keyword>
<sequence length="524" mass="58833">MDKILRNIIASNTIAKGDSVIIGFSGGPDSLTLLYALNSMKSAYSLSLYAVHVNHRIRPGDCEAEAKHAKDICDKLRVPFELRVYDCRAIALRERISEEEAGRHVRYESFAEAAKAVEAGGVDRDRIKIAVAQNADDQVETVLFHILRGTTVHGLAGIAKVRLDEHGYKVVRPLLATPRSDIEEYISEKALEPNIDESNEKPIYSRNKIRLELIPDLEKKFNPSLRKSIIRLSETAACDDDYMMQAAEDAFARVKVNTAIADDVCEGKGRTCNDNEHELEADDKCEVHYRIGPLIGMHAAVKRRVAAIILEENDIHPTYDLVNAIVSIVESDSPSASCSLPGGVIAERRYGELVLTDRQPQADVKALTKGKDVPIPTPFILSAEEYRKKVSNVKREDIGQEAVIPMRFASFDLDKLAESRGVIIDEPCDGMELLSKLSIRLRTRRPADYISVGKGNKKLQDFLVDEKVPKSARDTVDFIACGDEILWILPRDDFKSERYRMRGKYSQKYQIDDNSKRVLFLELF</sequence>
<organism evidence="10 11">
    <name type="scientific">Mogibacterium timidum</name>
    <dbReference type="NCBI Taxonomy" id="35519"/>
    <lineage>
        <taxon>Bacteria</taxon>
        <taxon>Bacillati</taxon>
        <taxon>Bacillota</taxon>
        <taxon>Clostridia</taxon>
        <taxon>Peptostreptococcales</taxon>
        <taxon>Anaerovoracaceae</taxon>
        <taxon>Mogibacterium</taxon>
    </lineage>
</organism>
<evidence type="ECO:0000256" key="3">
    <source>
        <dbReference type="ARBA" id="ARBA00022598"/>
    </source>
</evidence>
<dbReference type="Pfam" id="PF11734">
    <property type="entry name" value="TilS_C"/>
    <property type="match status" value="1"/>
</dbReference>
<dbReference type="NCBIfam" id="TIGR02432">
    <property type="entry name" value="lysidine_TilS_N"/>
    <property type="match status" value="1"/>
</dbReference>
<dbReference type="AlphaFoldDB" id="A0A7Y9B0M6"/>
<dbReference type="RefSeq" id="WP_178978421.1">
    <property type="nucleotide sequence ID" value="NZ_CAUVNY010000034.1"/>
</dbReference>
<keyword evidence="3 8" id="KW-0436">Ligase</keyword>
<dbReference type="InterPro" id="IPR012094">
    <property type="entry name" value="tRNA_Ile_lys_synt"/>
</dbReference>
<dbReference type="Gene3D" id="3.30.465.60">
    <property type="match status" value="1"/>
</dbReference>
<dbReference type="NCBIfam" id="TIGR02433">
    <property type="entry name" value="lysidine_TilS_C"/>
    <property type="match status" value="1"/>
</dbReference>
<reference evidence="10 11" key="1">
    <citation type="submission" date="2020-06" db="EMBL/GenBank/DDBJ databases">
        <title>Mogibacterium timidum strain W9173 genomic sequence.</title>
        <authorList>
            <person name="Wade W.G."/>
            <person name="Johnston C.D."/>
            <person name="Chen T."/>
            <person name="Dewhirst F.E."/>
        </authorList>
    </citation>
    <scope>NUCLEOTIDE SEQUENCE [LARGE SCALE GENOMIC DNA]</scope>
    <source>
        <strain evidence="10 11">W9173</strain>
    </source>
</reference>
<dbReference type="GO" id="GO:0006400">
    <property type="term" value="P:tRNA modification"/>
    <property type="evidence" value="ECO:0007669"/>
    <property type="project" value="UniProtKB-UniRule"/>
</dbReference>
<proteinExistence type="inferred from homology"/>
<evidence type="ECO:0000256" key="5">
    <source>
        <dbReference type="ARBA" id="ARBA00022741"/>
    </source>
</evidence>
<comment type="function">
    <text evidence="8">Ligates lysine onto the cytidine present at position 34 of the AUA codon-specific tRNA(Ile) that contains the anticodon CAU, in an ATP-dependent manner. Cytidine is converted to lysidine, thus changing the amino acid specificity of the tRNA from methionine to isoleucine.</text>
</comment>
<name>A0A7Y9B0M6_9FIRM</name>
<evidence type="ECO:0000256" key="1">
    <source>
        <dbReference type="ARBA" id="ARBA00004496"/>
    </source>
</evidence>
<dbReference type="CDD" id="cd01992">
    <property type="entry name" value="TilS_N"/>
    <property type="match status" value="1"/>
</dbReference>
<dbReference type="InterPro" id="IPR014729">
    <property type="entry name" value="Rossmann-like_a/b/a_fold"/>
</dbReference>
<comment type="caution">
    <text evidence="10">The sequence shown here is derived from an EMBL/GenBank/DDBJ whole genome shotgun (WGS) entry which is preliminary data.</text>
</comment>
<dbReference type="InterPro" id="IPR012795">
    <property type="entry name" value="tRNA_Ile_lys_synt_N"/>
</dbReference>
<dbReference type="GO" id="GO:0005524">
    <property type="term" value="F:ATP binding"/>
    <property type="evidence" value="ECO:0007669"/>
    <property type="project" value="UniProtKB-UniRule"/>
</dbReference>
<dbReference type="InterPro" id="IPR011063">
    <property type="entry name" value="TilS/TtcA_N"/>
</dbReference>
<dbReference type="SUPFAM" id="SSF56037">
    <property type="entry name" value="PheT/TilS domain"/>
    <property type="match status" value="1"/>
</dbReference>
<dbReference type="PANTHER" id="PTHR43033">
    <property type="entry name" value="TRNA(ILE)-LYSIDINE SYNTHASE-RELATED"/>
    <property type="match status" value="1"/>
</dbReference>
<accession>A0A7Y9B0M6</accession>
<evidence type="ECO:0000259" key="9">
    <source>
        <dbReference type="SMART" id="SM00977"/>
    </source>
</evidence>
<comment type="subcellular location">
    <subcellularLocation>
        <location evidence="1 8">Cytoplasm</location>
    </subcellularLocation>
</comment>
<dbReference type="Pfam" id="PF01171">
    <property type="entry name" value="ATP_bind_3"/>
    <property type="match status" value="1"/>
</dbReference>
<dbReference type="EC" id="6.3.4.19" evidence="8"/>
<evidence type="ECO:0000313" key="10">
    <source>
        <dbReference type="EMBL" id="NWO23268.1"/>
    </source>
</evidence>
<dbReference type="SUPFAM" id="SSF82829">
    <property type="entry name" value="MesJ substrate recognition domain-like"/>
    <property type="match status" value="1"/>
</dbReference>